<dbReference type="InterPro" id="IPR027417">
    <property type="entry name" value="P-loop_NTPase"/>
</dbReference>
<protein>
    <submittedName>
        <fullName evidence="9">Rab11b protein, putative</fullName>
    </submittedName>
</protein>
<accession>G0QU91</accession>
<reference evidence="9 10" key="1">
    <citation type="submission" date="2011-07" db="EMBL/GenBank/DDBJ databases">
        <authorList>
            <person name="Coyne R."/>
            <person name="Brami D."/>
            <person name="Johnson J."/>
            <person name="Hostetler J."/>
            <person name="Hannick L."/>
            <person name="Clark T."/>
            <person name="Cassidy-Hanley D."/>
            <person name="Inman J."/>
        </authorList>
    </citation>
    <scope>NUCLEOTIDE SEQUENCE [LARGE SCALE GENOMIC DNA]</scope>
    <source>
        <strain evidence="9 10">G5</strain>
    </source>
</reference>
<dbReference type="AlphaFoldDB" id="G0QU91"/>
<dbReference type="GeneID" id="14907365"/>
<dbReference type="SUPFAM" id="SSF52540">
    <property type="entry name" value="P-loop containing nucleoside triphosphate hydrolases"/>
    <property type="match status" value="1"/>
</dbReference>
<dbReference type="Pfam" id="PF00071">
    <property type="entry name" value="Ras"/>
    <property type="match status" value="1"/>
</dbReference>
<dbReference type="GO" id="GO:0003924">
    <property type="term" value="F:GTPase activity"/>
    <property type="evidence" value="ECO:0007669"/>
    <property type="project" value="InterPro"/>
</dbReference>
<evidence type="ECO:0000256" key="2">
    <source>
        <dbReference type="ARBA" id="ARBA00006270"/>
    </source>
</evidence>
<evidence type="ECO:0000313" key="9">
    <source>
        <dbReference type="EMBL" id="EGR31228.1"/>
    </source>
</evidence>
<gene>
    <name evidence="9" type="ORF">IMG5_115610</name>
</gene>
<dbReference type="PROSITE" id="PS51419">
    <property type="entry name" value="RAB"/>
    <property type="match status" value="1"/>
</dbReference>
<dbReference type="Gene3D" id="3.40.50.300">
    <property type="entry name" value="P-loop containing nucleotide triphosphate hydrolases"/>
    <property type="match status" value="1"/>
</dbReference>
<dbReference type="FunFam" id="3.40.50.300:FF:000274">
    <property type="entry name" value="ras-related protein RABA5a"/>
    <property type="match status" value="1"/>
</dbReference>
<dbReference type="InterPro" id="IPR050209">
    <property type="entry name" value="Rab_GTPases_membrane_traffic"/>
</dbReference>
<dbReference type="OrthoDB" id="296403at2759"/>
<evidence type="ECO:0000313" key="10">
    <source>
        <dbReference type="Proteomes" id="UP000008983"/>
    </source>
</evidence>
<dbReference type="GO" id="GO:0005525">
    <property type="term" value="F:GTP binding"/>
    <property type="evidence" value="ECO:0007669"/>
    <property type="project" value="UniProtKB-KW"/>
</dbReference>
<dbReference type="GO" id="GO:0016020">
    <property type="term" value="C:membrane"/>
    <property type="evidence" value="ECO:0007669"/>
    <property type="project" value="UniProtKB-SubCell"/>
</dbReference>
<evidence type="ECO:0000256" key="1">
    <source>
        <dbReference type="ARBA" id="ARBA00004635"/>
    </source>
</evidence>
<evidence type="ECO:0000256" key="8">
    <source>
        <dbReference type="SAM" id="MobiDB-lite"/>
    </source>
</evidence>
<name>G0QU91_ICHMU</name>
<dbReference type="SMART" id="SM00173">
    <property type="entry name" value="RAS"/>
    <property type="match status" value="1"/>
</dbReference>
<dbReference type="InterPro" id="IPR001806">
    <property type="entry name" value="Small_GTPase"/>
</dbReference>
<proteinExistence type="inferred from homology"/>
<keyword evidence="5" id="KW-0472">Membrane</keyword>
<evidence type="ECO:0000256" key="4">
    <source>
        <dbReference type="ARBA" id="ARBA00023134"/>
    </source>
</evidence>
<keyword evidence="10" id="KW-1185">Reference proteome</keyword>
<dbReference type="InParanoid" id="G0QU91"/>
<keyword evidence="3" id="KW-0547">Nucleotide-binding</keyword>
<dbReference type="PRINTS" id="PR00449">
    <property type="entry name" value="RASTRNSFRMNG"/>
</dbReference>
<dbReference type="PROSITE" id="PS51421">
    <property type="entry name" value="RAS"/>
    <property type="match status" value="1"/>
</dbReference>
<dbReference type="SMART" id="SM00175">
    <property type="entry name" value="RAB"/>
    <property type="match status" value="1"/>
</dbReference>
<dbReference type="EMBL" id="GL983904">
    <property type="protein sequence ID" value="EGR31228.1"/>
    <property type="molecule type" value="Genomic_DNA"/>
</dbReference>
<dbReference type="PANTHER" id="PTHR47979">
    <property type="entry name" value="DRAB11-RELATED"/>
    <property type="match status" value="1"/>
</dbReference>
<evidence type="ECO:0000256" key="5">
    <source>
        <dbReference type="ARBA" id="ARBA00023136"/>
    </source>
</evidence>
<keyword evidence="7" id="KW-0636">Prenylation</keyword>
<keyword evidence="6" id="KW-0449">Lipoprotein</keyword>
<evidence type="ECO:0000256" key="3">
    <source>
        <dbReference type="ARBA" id="ARBA00022741"/>
    </source>
</evidence>
<dbReference type="OMA" id="EIYNNRM"/>
<dbReference type="Proteomes" id="UP000008983">
    <property type="component" value="Unassembled WGS sequence"/>
</dbReference>
<dbReference type="RefSeq" id="XP_004034714.1">
    <property type="nucleotide sequence ID" value="XM_004034666.1"/>
</dbReference>
<comment type="subcellular location">
    <subcellularLocation>
        <location evidence="1">Membrane</location>
        <topology evidence="1">Lipid-anchor</topology>
    </subcellularLocation>
</comment>
<evidence type="ECO:0000256" key="7">
    <source>
        <dbReference type="ARBA" id="ARBA00023289"/>
    </source>
</evidence>
<dbReference type="InterPro" id="IPR005225">
    <property type="entry name" value="Small_GTP-bd"/>
</dbReference>
<sequence>MDNPDTIESYKIVLVGDASVGKTNLLKRYVKNQLPQNPAPTIGVEFATKQVVLKDGVKIKTQIWDTAGQERYRSITSAHYRRAVGALLVYDITKEKSYSSVTKWMEDLKYQADPDIVIFLVGNKLDLVEKNESARKVSKEEARNFALENKMFFEETSAVTAQNVNEVFEKLLQEIYNHKNQKNHNGQDNGIKIDDGNKHNNGQQPCQC</sequence>
<dbReference type="STRING" id="857967.G0QU91"/>
<dbReference type="SMART" id="SM00174">
    <property type="entry name" value="RHO"/>
    <property type="match status" value="1"/>
</dbReference>
<keyword evidence="4" id="KW-0342">GTP-binding</keyword>
<dbReference type="eggNOG" id="KOG0087">
    <property type="taxonomic scope" value="Eukaryota"/>
</dbReference>
<feature type="compositionally biased region" description="Polar residues" evidence="8">
    <location>
        <begin position="199"/>
        <end position="208"/>
    </location>
</feature>
<feature type="region of interest" description="Disordered" evidence="8">
    <location>
        <begin position="180"/>
        <end position="208"/>
    </location>
</feature>
<dbReference type="SMART" id="SM00176">
    <property type="entry name" value="RAN"/>
    <property type="match status" value="1"/>
</dbReference>
<dbReference type="NCBIfam" id="TIGR00231">
    <property type="entry name" value="small_GTP"/>
    <property type="match status" value="1"/>
</dbReference>
<evidence type="ECO:0000256" key="6">
    <source>
        <dbReference type="ARBA" id="ARBA00023288"/>
    </source>
</evidence>
<comment type="similarity">
    <text evidence="2">Belongs to the small GTPase superfamily. Rab family.</text>
</comment>
<organism evidence="9 10">
    <name type="scientific">Ichthyophthirius multifiliis</name>
    <name type="common">White spot disease agent</name>
    <name type="synonym">Ich</name>
    <dbReference type="NCBI Taxonomy" id="5932"/>
    <lineage>
        <taxon>Eukaryota</taxon>
        <taxon>Sar</taxon>
        <taxon>Alveolata</taxon>
        <taxon>Ciliophora</taxon>
        <taxon>Intramacronucleata</taxon>
        <taxon>Oligohymenophorea</taxon>
        <taxon>Hymenostomatida</taxon>
        <taxon>Ophryoglenina</taxon>
        <taxon>Ichthyophthirius</taxon>
    </lineage>
</organism>
<dbReference type="PROSITE" id="PS51420">
    <property type="entry name" value="RHO"/>
    <property type="match status" value="1"/>
</dbReference>